<reference evidence="1 2" key="1">
    <citation type="submission" date="2022-09" db="EMBL/GenBank/DDBJ databases">
        <title>Xylan utilization by haloarchaea-nanohaloarchaea associations.</title>
        <authorList>
            <person name="Yakimov M."/>
        </authorList>
    </citation>
    <scope>NUCLEOTIDE SEQUENCE [LARGE SCALE GENOMIC DNA]</scope>
    <source>
        <strain evidence="1 2">SVXNc</strain>
    </source>
</reference>
<dbReference type="EMBL" id="CP104395">
    <property type="protein sequence ID" value="WEL19729.1"/>
    <property type="molecule type" value="Genomic_DNA"/>
</dbReference>
<evidence type="ECO:0000313" key="2">
    <source>
        <dbReference type="Proteomes" id="UP001218034"/>
    </source>
</evidence>
<dbReference type="Proteomes" id="UP001218034">
    <property type="component" value="Chromosome"/>
</dbReference>
<dbReference type="RefSeq" id="WP_347721561.1">
    <property type="nucleotide sequence ID" value="NZ_CP104395.1"/>
</dbReference>
<keyword evidence="2" id="KW-1185">Reference proteome</keyword>
<name>A0ABY8CET6_9ARCH</name>
<accession>A0ABY8CET6</accession>
<organism evidence="1 2">
    <name type="scientific">Candidatus Nanohalococcus occultus</name>
    <dbReference type="NCBI Taxonomy" id="2978047"/>
    <lineage>
        <taxon>Archaea</taxon>
        <taxon>Candidatus Nanohalarchaeota</taxon>
        <taxon>Candidatus Nanohalarchaeota incertae sedis</taxon>
        <taxon>Candidatus Nanohalococcus</taxon>
    </lineage>
</organism>
<protein>
    <submittedName>
        <fullName evidence="1">Uncharacterized protein</fullName>
    </submittedName>
</protein>
<proteinExistence type="predicted"/>
<evidence type="ECO:0000313" key="1">
    <source>
        <dbReference type="EMBL" id="WEL19729.1"/>
    </source>
</evidence>
<gene>
    <name evidence="1" type="ORF">SVXNc_0715</name>
</gene>
<dbReference type="GeneID" id="90590152"/>
<sequence length="110" mass="12385">MAYRATQRFEDPNEALNTLEKLEGHSSYTVHGKYLPIEESVLNSEHNLEKAVEQAYTQADQLKVTINYDVGSVKISGSLGILPVSSMKGDFEPGSWQDFKSFLEENGDWK</sequence>